<keyword evidence="2" id="KW-1185">Reference proteome</keyword>
<protein>
    <recommendedName>
        <fullName evidence="3">Phasin protein</fullName>
    </recommendedName>
</protein>
<comment type="caution">
    <text evidence="1">The sequence shown here is derived from an EMBL/GenBank/DDBJ whole genome shotgun (WGS) entry which is preliminary data.</text>
</comment>
<accession>A0A0W0WUN3</accession>
<dbReference type="EMBL" id="LNYO01000013">
    <property type="protein sequence ID" value="KTD36049.1"/>
    <property type="molecule type" value="Genomic_DNA"/>
</dbReference>
<reference evidence="1 2" key="1">
    <citation type="submission" date="2015-11" db="EMBL/GenBank/DDBJ databases">
        <title>Genomic analysis of 38 Legionella species identifies large and diverse effector repertoires.</title>
        <authorList>
            <person name="Burstein D."/>
            <person name="Amaro F."/>
            <person name="Zusman T."/>
            <person name="Lifshitz Z."/>
            <person name="Cohen O."/>
            <person name="Gilbert J.A."/>
            <person name="Pupko T."/>
            <person name="Shuman H.A."/>
            <person name="Segal G."/>
        </authorList>
    </citation>
    <scope>NUCLEOTIDE SEQUENCE [LARGE SCALE GENOMIC DNA]</scope>
    <source>
        <strain evidence="1 2">ATCC 49506</strain>
    </source>
</reference>
<dbReference type="OrthoDB" id="5657175at2"/>
<sequence>MATKGNIGNKSESPLNSLLNLNLQIIKNLSQIEITDFVNKPDKLLENQIKIAISNSILFLEYIKQSWEIFARMIPESTSETSDLQQGTNFLKVVSTFLTTPDVFVGNITKAVFSPAIDTDPLDILKSTVLSTTRSATSETAKSITEDAIKKMKRNRKPRVNH</sequence>
<evidence type="ECO:0008006" key="3">
    <source>
        <dbReference type="Google" id="ProtNLM"/>
    </source>
</evidence>
<dbReference type="PATRIC" id="fig|45070.6.peg.1094"/>
<evidence type="ECO:0000313" key="2">
    <source>
        <dbReference type="Proteomes" id="UP000054725"/>
    </source>
</evidence>
<dbReference type="Proteomes" id="UP000054725">
    <property type="component" value="Unassembled WGS sequence"/>
</dbReference>
<evidence type="ECO:0000313" key="1">
    <source>
        <dbReference type="EMBL" id="KTD36049.1"/>
    </source>
</evidence>
<name>A0A0W0WUN3_9GAMM</name>
<dbReference type="AlphaFoldDB" id="A0A0W0WUN3"/>
<gene>
    <name evidence="1" type="ORF">Lnau_1033</name>
</gene>
<dbReference type="RefSeq" id="WP_058504076.1">
    <property type="nucleotide sequence ID" value="NZ_CAAAIF010000001.1"/>
</dbReference>
<organism evidence="1 2">
    <name type="scientific">Legionella nautarum</name>
    <dbReference type="NCBI Taxonomy" id="45070"/>
    <lineage>
        <taxon>Bacteria</taxon>
        <taxon>Pseudomonadati</taxon>
        <taxon>Pseudomonadota</taxon>
        <taxon>Gammaproteobacteria</taxon>
        <taxon>Legionellales</taxon>
        <taxon>Legionellaceae</taxon>
        <taxon>Legionella</taxon>
    </lineage>
</organism>
<proteinExistence type="predicted"/>